<keyword evidence="1" id="KW-0472">Membrane</keyword>
<dbReference type="GO" id="GO:0005789">
    <property type="term" value="C:endoplasmic reticulum membrane"/>
    <property type="evidence" value="ECO:0007669"/>
    <property type="project" value="TreeGrafter"/>
</dbReference>
<dbReference type="STRING" id="1314781.A0A165DZ03"/>
<evidence type="ECO:0000313" key="2">
    <source>
        <dbReference type="EMBL" id="KZV85704.1"/>
    </source>
</evidence>
<dbReference type="Pfam" id="PF08229">
    <property type="entry name" value="SHR3_chaperone"/>
    <property type="match status" value="1"/>
</dbReference>
<dbReference type="EMBL" id="KV426179">
    <property type="protein sequence ID" value="KZV85704.1"/>
    <property type="molecule type" value="Genomic_DNA"/>
</dbReference>
<evidence type="ECO:0000256" key="1">
    <source>
        <dbReference type="SAM" id="Phobius"/>
    </source>
</evidence>
<feature type="transmembrane region" description="Helical" evidence="1">
    <location>
        <begin position="126"/>
        <end position="147"/>
    </location>
</feature>
<protein>
    <recommendedName>
        <fullName evidence="4">Shr3 amino acid permease chaperone</fullName>
    </recommendedName>
</protein>
<proteinExistence type="predicted"/>
<reference evidence="2 3" key="1">
    <citation type="journal article" date="2016" name="Mol. Biol. Evol.">
        <title>Comparative Genomics of Early-Diverging Mushroom-Forming Fungi Provides Insights into the Origins of Lignocellulose Decay Capabilities.</title>
        <authorList>
            <person name="Nagy L.G."/>
            <person name="Riley R."/>
            <person name="Tritt A."/>
            <person name="Adam C."/>
            <person name="Daum C."/>
            <person name="Floudas D."/>
            <person name="Sun H."/>
            <person name="Yadav J.S."/>
            <person name="Pangilinan J."/>
            <person name="Larsson K.H."/>
            <person name="Matsuura K."/>
            <person name="Barry K."/>
            <person name="Labutti K."/>
            <person name="Kuo R."/>
            <person name="Ohm R.A."/>
            <person name="Bhattacharya S.S."/>
            <person name="Shirouzu T."/>
            <person name="Yoshinaga Y."/>
            <person name="Martin F.M."/>
            <person name="Grigoriev I.V."/>
            <person name="Hibbett D.S."/>
        </authorList>
    </citation>
    <scope>NUCLEOTIDE SEQUENCE [LARGE SCALE GENOMIC DNA]</scope>
    <source>
        <strain evidence="2 3">HHB12029</strain>
    </source>
</reference>
<dbReference type="GO" id="GO:0006888">
    <property type="term" value="P:endoplasmic reticulum to Golgi vesicle-mediated transport"/>
    <property type="evidence" value="ECO:0007669"/>
    <property type="project" value="TreeGrafter"/>
</dbReference>
<organism evidence="2 3">
    <name type="scientific">Exidia glandulosa HHB12029</name>
    <dbReference type="NCBI Taxonomy" id="1314781"/>
    <lineage>
        <taxon>Eukaryota</taxon>
        <taxon>Fungi</taxon>
        <taxon>Dikarya</taxon>
        <taxon>Basidiomycota</taxon>
        <taxon>Agaricomycotina</taxon>
        <taxon>Agaricomycetes</taxon>
        <taxon>Auriculariales</taxon>
        <taxon>Exidiaceae</taxon>
        <taxon>Exidia</taxon>
    </lineage>
</organism>
<evidence type="ECO:0008006" key="4">
    <source>
        <dbReference type="Google" id="ProtNLM"/>
    </source>
</evidence>
<dbReference type="InterPro" id="IPR013248">
    <property type="entry name" value="Psh3/Shr3"/>
</dbReference>
<feature type="transmembrane region" description="Helical" evidence="1">
    <location>
        <begin position="83"/>
        <end position="106"/>
    </location>
</feature>
<dbReference type="Proteomes" id="UP000077266">
    <property type="component" value="Unassembled WGS sequence"/>
</dbReference>
<feature type="transmembrane region" description="Helical" evidence="1">
    <location>
        <begin position="44"/>
        <end position="71"/>
    </location>
</feature>
<dbReference type="GO" id="GO:0051082">
    <property type="term" value="F:unfolded protein binding"/>
    <property type="evidence" value="ECO:0007669"/>
    <property type="project" value="TreeGrafter"/>
</dbReference>
<accession>A0A165DZ03</accession>
<dbReference type="AlphaFoldDB" id="A0A165DZ03"/>
<dbReference type="FunCoup" id="A0A165DZ03">
    <property type="interactions" value="77"/>
</dbReference>
<evidence type="ECO:0000313" key="3">
    <source>
        <dbReference type="Proteomes" id="UP000077266"/>
    </source>
</evidence>
<dbReference type="OrthoDB" id="5229808at2759"/>
<sequence>MGFRQGAVLFATCFFLGVEFVNFNIDQRLLFQPLTQKSLDDAYFYYATFFNAPIAVRALLHSVMGVGILALIAKLHQWDESAVFFDGTSLGLFMASFIVYMSVVVPGLRTVVTPNELETEEIRQEAVTVLAAGNTLIVFCLVGILALQGGQEWARRSEAQLLAAVEAQEKEASLDEKKKQ</sequence>
<dbReference type="SMART" id="SM00786">
    <property type="entry name" value="SHR3_chaperone"/>
    <property type="match status" value="1"/>
</dbReference>
<keyword evidence="1" id="KW-0812">Transmembrane</keyword>
<dbReference type="PANTHER" id="PTHR28228">
    <property type="entry name" value="SECRETORY COMPONENT PROTEIN SHR3"/>
    <property type="match status" value="1"/>
</dbReference>
<keyword evidence="1" id="KW-1133">Transmembrane helix</keyword>
<keyword evidence="3" id="KW-1185">Reference proteome</keyword>
<dbReference type="InParanoid" id="A0A165DZ03"/>
<gene>
    <name evidence="2" type="ORF">EXIGLDRAFT_712263</name>
</gene>
<dbReference type="PANTHER" id="PTHR28228:SF1">
    <property type="entry name" value="SECRETORY COMPONENT PROTEIN SHR3"/>
    <property type="match status" value="1"/>
</dbReference>
<name>A0A165DZ03_EXIGL</name>